<reference evidence="1" key="1">
    <citation type="submission" date="2019-04" db="EMBL/GenBank/DDBJ databases">
        <title>Microbes associate with the intestines of laboratory mice.</title>
        <authorList>
            <person name="Navarre W."/>
            <person name="Wong E."/>
            <person name="Huang K."/>
            <person name="Tropini C."/>
            <person name="Ng K."/>
            <person name="Yu B."/>
        </authorList>
    </citation>
    <scope>NUCLEOTIDE SEQUENCE</scope>
    <source>
        <strain evidence="1">NM72_1-8</strain>
    </source>
</reference>
<keyword evidence="2" id="KW-1185">Reference proteome</keyword>
<sequence>MSTTQNKRSELLQQILSNTNSWLHFAEAKNAALIAFNVALVTGIIGVDWLADYFACAMITIIGFISAIIVAVWSFKPVNKALPKIENDGFGENLLHFAYVASLEQDEYLQSLYARYWKEDDANNFTELERDYCEEIIEIARITMRKQKCFEIGLYINIFMLFLFSILIIYA</sequence>
<organism evidence="1 2">
    <name type="scientific">Hominisplanchenecus murintestinalis</name>
    <dbReference type="NCBI Taxonomy" id="2941517"/>
    <lineage>
        <taxon>Bacteria</taxon>
        <taxon>Bacillati</taxon>
        <taxon>Bacillota</taxon>
        <taxon>Clostridia</taxon>
        <taxon>Lachnospirales</taxon>
        <taxon>Lachnospiraceae</taxon>
        <taxon>Hominisplanchenecus</taxon>
    </lineage>
</organism>
<comment type="caution">
    <text evidence="1">The sequence shown here is derived from an EMBL/GenBank/DDBJ whole genome shotgun (WGS) entry which is preliminary data.</text>
</comment>
<dbReference type="Proteomes" id="UP000307720">
    <property type="component" value="Unassembled WGS sequence"/>
</dbReference>
<dbReference type="EMBL" id="SRZB01000059">
    <property type="protein sequence ID" value="TGX96507.1"/>
    <property type="molecule type" value="Genomic_DNA"/>
</dbReference>
<protein>
    <submittedName>
        <fullName evidence="1">Uncharacterized protein</fullName>
    </submittedName>
</protein>
<accession>A0AC61QWI9</accession>
<proteinExistence type="predicted"/>
<evidence type="ECO:0000313" key="1">
    <source>
        <dbReference type="EMBL" id="TGX96507.1"/>
    </source>
</evidence>
<evidence type="ECO:0000313" key="2">
    <source>
        <dbReference type="Proteomes" id="UP000307720"/>
    </source>
</evidence>
<name>A0AC61QWI9_9FIRM</name>
<gene>
    <name evidence="1" type="ORF">E5357_15905</name>
</gene>